<dbReference type="RefSeq" id="WP_259504605.1">
    <property type="nucleotide sequence ID" value="NZ_JANLCM010000001.1"/>
</dbReference>
<organism evidence="7 8">
    <name type="scientific">Herbiconiux aconitum</name>
    <dbReference type="NCBI Taxonomy" id="2970913"/>
    <lineage>
        <taxon>Bacteria</taxon>
        <taxon>Bacillati</taxon>
        <taxon>Actinomycetota</taxon>
        <taxon>Actinomycetes</taxon>
        <taxon>Micrococcales</taxon>
        <taxon>Microbacteriaceae</taxon>
        <taxon>Herbiconiux</taxon>
    </lineage>
</organism>
<dbReference type="InterPro" id="IPR011032">
    <property type="entry name" value="GroES-like_sf"/>
</dbReference>
<dbReference type="EMBL" id="JANLCM010000001">
    <property type="protein sequence ID" value="MCS5716917.1"/>
    <property type="molecule type" value="Genomic_DNA"/>
</dbReference>
<keyword evidence="2 5" id="KW-0479">Metal-binding</keyword>
<dbReference type="InterPro" id="IPR013154">
    <property type="entry name" value="ADH-like_N"/>
</dbReference>
<evidence type="ECO:0000256" key="3">
    <source>
        <dbReference type="ARBA" id="ARBA00022833"/>
    </source>
</evidence>
<dbReference type="PROSITE" id="PS00059">
    <property type="entry name" value="ADH_ZINC"/>
    <property type="match status" value="1"/>
</dbReference>
<accession>A0ABT2GL16</accession>
<sequence length="352" mass="37370">MKAVLLPGDGTVEVVERPIPVPSMNQVLIKVRSSAICASDLSLYSGNAVVGGNLAGSGKIIPGHEAAGDVVEIGEGVRSVAVGDRVAVHLSIGCMHCEFCRAGYIEQCLQWQCVGFDVDGGDAEYIVVPEAVCLQLPPELSYEAGSVMVDNFGTQYHTQKRLGVSGTDVVTVVGLGPMGAAAVLVAKARGADVIAVDLVPHRLELARTLGADHVVDVSDGTALEQILALTDGRGTEVAIDCSGNAAGENLALDAAARLGRAAFVGESSSATINPSEQFLRKELTVIGGWVFPIYEYDEMVRFILRHGITPEVTVSHRFTLDEAPTAFRMVQERRADKVMFVFDEDTEKESTQ</sequence>
<protein>
    <submittedName>
        <fullName evidence="7">Alcohol dehydrogenase catalytic domain-containing protein</fullName>
    </submittedName>
</protein>
<gene>
    <name evidence="7" type="ORF">N1027_02085</name>
</gene>
<evidence type="ECO:0000313" key="7">
    <source>
        <dbReference type="EMBL" id="MCS5716917.1"/>
    </source>
</evidence>
<reference evidence="7" key="1">
    <citation type="submission" date="2022-08" db="EMBL/GenBank/DDBJ databases">
        <authorList>
            <person name="Deng Y."/>
            <person name="Han X.-F."/>
            <person name="Zhang Y.-Q."/>
        </authorList>
    </citation>
    <scope>NUCLEOTIDE SEQUENCE</scope>
    <source>
        <strain evidence="7">CPCC 205763</strain>
    </source>
</reference>
<comment type="similarity">
    <text evidence="5">Belongs to the zinc-containing alcohol dehydrogenase family.</text>
</comment>
<keyword evidence="3 5" id="KW-0862">Zinc</keyword>
<evidence type="ECO:0000256" key="2">
    <source>
        <dbReference type="ARBA" id="ARBA00022723"/>
    </source>
</evidence>
<dbReference type="Proteomes" id="UP001165584">
    <property type="component" value="Unassembled WGS sequence"/>
</dbReference>
<dbReference type="Pfam" id="PF08240">
    <property type="entry name" value="ADH_N"/>
    <property type="match status" value="1"/>
</dbReference>
<evidence type="ECO:0000256" key="4">
    <source>
        <dbReference type="ARBA" id="ARBA00023002"/>
    </source>
</evidence>
<keyword evidence="8" id="KW-1185">Reference proteome</keyword>
<dbReference type="InterPro" id="IPR020843">
    <property type="entry name" value="ER"/>
</dbReference>
<evidence type="ECO:0000256" key="5">
    <source>
        <dbReference type="RuleBase" id="RU361277"/>
    </source>
</evidence>
<evidence type="ECO:0000313" key="8">
    <source>
        <dbReference type="Proteomes" id="UP001165584"/>
    </source>
</evidence>
<dbReference type="Pfam" id="PF00107">
    <property type="entry name" value="ADH_zinc_N"/>
    <property type="match status" value="1"/>
</dbReference>
<dbReference type="SUPFAM" id="SSF50129">
    <property type="entry name" value="GroES-like"/>
    <property type="match status" value="1"/>
</dbReference>
<evidence type="ECO:0000256" key="1">
    <source>
        <dbReference type="ARBA" id="ARBA00001947"/>
    </source>
</evidence>
<dbReference type="InterPro" id="IPR013149">
    <property type="entry name" value="ADH-like_C"/>
</dbReference>
<comment type="caution">
    <text evidence="7">The sequence shown here is derived from an EMBL/GenBank/DDBJ whole genome shotgun (WGS) entry which is preliminary data.</text>
</comment>
<dbReference type="SUPFAM" id="SSF51735">
    <property type="entry name" value="NAD(P)-binding Rossmann-fold domains"/>
    <property type="match status" value="1"/>
</dbReference>
<dbReference type="InterPro" id="IPR036291">
    <property type="entry name" value="NAD(P)-bd_dom_sf"/>
</dbReference>
<dbReference type="InterPro" id="IPR002328">
    <property type="entry name" value="ADH_Zn_CS"/>
</dbReference>
<proteinExistence type="inferred from homology"/>
<feature type="domain" description="Enoyl reductase (ER)" evidence="6">
    <location>
        <begin position="8"/>
        <end position="340"/>
    </location>
</feature>
<name>A0ABT2GL16_9MICO</name>
<dbReference type="Gene3D" id="3.90.180.10">
    <property type="entry name" value="Medium-chain alcohol dehydrogenases, catalytic domain"/>
    <property type="match status" value="1"/>
</dbReference>
<dbReference type="PANTHER" id="PTHR43401">
    <property type="entry name" value="L-THREONINE 3-DEHYDROGENASE"/>
    <property type="match status" value="1"/>
</dbReference>
<comment type="cofactor">
    <cofactor evidence="1 5">
        <name>Zn(2+)</name>
        <dbReference type="ChEBI" id="CHEBI:29105"/>
    </cofactor>
</comment>
<keyword evidence="4" id="KW-0560">Oxidoreductase</keyword>
<dbReference type="SMART" id="SM00829">
    <property type="entry name" value="PKS_ER"/>
    <property type="match status" value="1"/>
</dbReference>
<evidence type="ECO:0000259" key="6">
    <source>
        <dbReference type="SMART" id="SM00829"/>
    </source>
</evidence>
<dbReference type="PANTHER" id="PTHR43401:SF5">
    <property type="entry name" value="ALCOHOL DEHYDROGENASE-RELATED"/>
    <property type="match status" value="1"/>
</dbReference>
<dbReference type="Gene3D" id="3.40.50.720">
    <property type="entry name" value="NAD(P)-binding Rossmann-like Domain"/>
    <property type="match status" value="1"/>
</dbReference>
<dbReference type="InterPro" id="IPR050129">
    <property type="entry name" value="Zn_alcohol_dh"/>
</dbReference>